<dbReference type="VEuPathDB" id="FungiDB:RhiirA1_475468"/>
<accession>A0A2N0QWS8</accession>
<reference evidence="2 3" key="2">
    <citation type="submission" date="2017-10" db="EMBL/GenBank/DDBJ databases">
        <title>Genome analyses suggest a sexual origin of heterokaryosis in a supposedly ancient asexual fungus.</title>
        <authorList>
            <person name="Corradi N."/>
            <person name="Sedzielewska K."/>
            <person name="Noel J."/>
            <person name="Charron P."/>
            <person name="Farinelli L."/>
            <person name="Marton T."/>
            <person name="Kruger M."/>
            <person name="Pelin A."/>
            <person name="Brachmann A."/>
            <person name="Corradi N."/>
        </authorList>
    </citation>
    <scope>NUCLEOTIDE SEQUENCE [LARGE SCALE GENOMIC DNA]</scope>
    <source>
        <strain evidence="2 3">A1</strain>
    </source>
</reference>
<reference evidence="2 3" key="1">
    <citation type="submission" date="2017-10" db="EMBL/GenBank/DDBJ databases">
        <title>Extensive intraspecific genome diversity in a model arbuscular mycorrhizal fungus.</title>
        <authorList>
            <person name="Chen E.C.H."/>
            <person name="Morin E."/>
            <person name="Baudet D."/>
            <person name="Noel J."/>
            <person name="Ndikumana S."/>
            <person name="Charron P."/>
            <person name="St-Onge C."/>
            <person name="Giorgi J."/>
            <person name="Grigoriev I.V."/>
            <person name="Roux C."/>
            <person name="Martin F.M."/>
            <person name="Corradi N."/>
        </authorList>
    </citation>
    <scope>NUCLEOTIDE SEQUENCE [LARGE SCALE GENOMIC DNA]</scope>
    <source>
        <strain evidence="2 3">A1</strain>
    </source>
</reference>
<organism evidence="2 3">
    <name type="scientific">Rhizophagus irregularis</name>
    <dbReference type="NCBI Taxonomy" id="588596"/>
    <lineage>
        <taxon>Eukaryota</taxon>
        <taxon>Fungi</taxon>
        <taxon>Fungi incertae sedis</taxon>
        <taxon>Mucoromycota</taxon>
        <taxon>Glomeromycotina</taxon>
        <taxon>Glomeromycetes</taxon>
        <taxon>Glomerales</taxon>
        <taxon>Glomeraceae</taxon>
        <taxon>Rhizophagus</taxon>
    </lineage>
</organism>
<feature type="coiled-coil region" evidence="1">
    <location>
        <begin position="128"/>
        <end position="155"/>
    </location>
</feature>
<evidence type="ECO:0000313" key="2">
    <source>
        <dbReference type="EMBL" id="PKC55517.1"/>
    </source>
</evidence>
<dbReference type="EMBL" id="LLXH01002553">
    <property type="protein sequence ID" value="PKC55517.1"/>
    <property type="molecule type" value="Genomic_DNA"/>
</dbReference>
<dbReference type="AlphaFoldDB" id="A0A2N0QWS8"/>
<gene>
    <name evidence="2" type="ORF">RhiirA1_475468</name>
</gene>
<dbReference type="Proteomes" id="UP000232688">
    <property type="component" value="Unassembled WGS sequence"/>
</dbReference>
<protein>
    <submittedName>
        <fullName evidence="2">Uncharacterized protein</fullName>
    </submittedName>
</protein>
<dbReference type="VEuPathDB" id="FungiDB:RhiirFUN_021784"/>
<sequence length="574" mass="66423">MWRHADTKAVASRLLLYHIFIPELIHLQTSLELYSLCEKHYNQIISTNHFYQFLLNPDQTTSFQNQNKRKRHSIDNSVLDIGLNITSTCDFGAQFPEFETTCDFGAQFPEFEASTRDFGIQVSGEFEYVQTISKIQQLQKQLENQGRELMELSGRLTKANEYILNDRNQVIVKFIEILTQNDGNTNVPNQEKLFKRVVAVDAIYGSRHGKYVSEINLAASAIKYSLARSKKVINIDNHITSAGGYVQFQKWLDELSKEQESLPKGLLFLAFDNEQRGQKNYLDRGFNTVIFHVITSFVAFNMKSQNEIQHTNIPWLHNSLNRLQYEELFDLSSQMEEEFNKELHNYLSKILDQLCMEKLSSNNSINTLIESMISNNGYDKYCSNCNEKDIENRKQVYESKIAPVPQISMTQRSVADEGVCIPEIYIPDPLNINPNLIANVEKVLQHIKKISGIQDGTRKWVIVTCDGVPYHHAVKLQEKFPWLVLIHRLKSEKSGTNRSPIREIDLKKFAIHQGYQTENQLSYFKKCNDHHKAWDSICNIYREAMSLELIWPYVESQPNPTVDGYNLGLKSNRI</sequence>
<name>A0A2N0QWS8_9GLOM</name>
<proteinExistence type="predicted"/>
<keyword evidence="1" id="KW-0175">Coiled coil</keyword>
<comment type="caution">
    <text evidence="2">The sequence shown here is derived from an EMBL/GenBank/DDBJ whole genome shotgun (WGS) entry which is preliminary data.</text>
</comment>
<evidence type="ECO:0000256" key="1">
    <source>
        <dbReference type="SAM" id="Coils"/>
    </source>
</evidence>
<evidence type="ECO:0000313" key="3">
    <source>
        <dbReference type="Proteomes" id="UP000232688"/>
    </source>
</evidence>